<evidence type="ECO:0008006" key="4">
    <source>
        <dbReference type="Google" id="ProtNLM"/>
    </source>
</evidence>
<protein>
    <recommendedName>
        <fullName evidence="4">Lebercilin domain-containing protein</fullName>
    </recommendedName>
</protein>
<evidence type="ECO:0000313" key="2">
    <source>
        <dbReference type="EMBL" id="KAK2952792.1"/>
    </source>
</evidence>
<feature type="region of interest" description="Disordered" evidence="1">
    <location>
        <begin position="1"/>
        <end position="23"/>
    </location>
</feature>
<evidence type="ECO:0000313" key="3">
    <source>
        <dbReference type="Proteomes" id="UP001281761"/>
    </source>
</evidence>
<feature type="region of interest" description="Disordered" evidence="1">
    <location>
        <begin position="345"/>
        <end position="438"/>
    </location>
</feature>
<accession>A0ABQ9XK41</accession>
<feature type="compositionally biased region" description="Low complexity" evidence="1">
    <location>
        <begin position="425"/>
        <end position="435"/>
    </location>
</feature>
<dbReference type="EMBL" id="JARBJD010000099">
    <property type="protein sequence ID" value="KAK2952792.1"/>
    <property type="molecule type" value="Genomic_DNA"/>
</dbReference>
<evidence type="ECO:0000256" key="1">
    <source>
        <dbReference type="SAM" id="MobiDB-lite"/>
    </source>
</evidence>
<feature type="region of interest" description="Disordered" evidence="1">
    <location>
        <begin position="473"/>
        <end position="499"/>
    </location>
</feature>
<feature type="region of interest" description="Disordered" evidence="1">
    <location>
        <begin position="581"/>
        <end position="601"/>
    </location>
</feature>
<reference evidence="2 3" key="1">
    <citation type="journal article" date="2022" name="bioRxiv">
        <title>Genomics of Preaxostyla Flagellates Illuminates Evolutionary Transitions and the Path Towards Mitochondrial Loss.</title>
        <authorList>
            <person name="Novak L.V.F."/>
            <person name="Treitli S.C."/>
            <person name="Pyrih J."/>
            <person name="Halakuc P."/>
            <person name="Pipaliya S.V."/>
            <person name="Vacek V."/>
            <person name="Brzon O."/>
            <person name="Soukal P."/>
            <person name="Eme L."/>
            <person name="Dacks J.B."/>
            <person name="Karnkowska A."/>
            <person name="Elias M."/>
            <person name="Hampl V."/>
        </authorList>
    </citation>
    <scope>NUCLEOTIDE SEQUENCE [LARGE SCALE GENOMIC DNA]</scope>
    <source>
        <strain evidence="2">NAU3</strain>
        <tissue evidence="2">Gut</tissue>
    </source>
</reference>
<organism evidence="2 3">
    <name type="scientific">Blattamonas nauphoetae</name>
    <dbReference type="NCBI Taxonomy" id="2049346"/>
    <lineage>
        <taxon>Eukaryota</taxon>
        <taxon>Metamonada</taxon>
        <taxon>Preaxostyla</taxon>
        <taxon>Oxymonadida</taxon>
        <taxon>Blattamonas</taxon>
    </lineage>
</organism>
<feature type="compositionally biased region" description="Polar residues" evidence="1">
    <location>
        <begin position="244"/>
        <end position="255"/>
    </location>
</feature>
<sequence>MSESSVNKTEDEQILPKRENLPSDLAELQQSSAKLEVKLKRLQIENQNLIRDKNLATENLRLKVENAENRQRELQKQKAHHIQLARSTPSMELAHYHARVLDLQQQLKKKMDQIQEQEKEIKSLQNVVEDHQVLTDELEKIHENHLQQTEIFAKTMLSLNEKHQETKDRMLNDLRDTTNDIQINALKNSKGRLNKVSRDLLDKNSSQKQQLKSLTEKISTLKEDNRLLRLQLREAQGEAHGQMKHSQTTATTKHTLSSQHAELKAEEASLSAELERIKTNYNKTRQALLSRADLEIEIVQAETMNVRHILNVQIEESNRIKLLCQTILNKRPAIEQVLIDALKEKAPSKERSPKRRQREFANDQNEQTSENPTPLLEQYLKAVEDEKTREQQQNSSEDSDGSDDELTTEAVLRREKPQAQFLRKGQSSGSSSTGSNLPNQFYLFRKKHEQMVESQAHMMANPHATFNEELSVISPANPDKSPSDHDMNSAGSGRVGTPQSCELRKHKTLVGGRNDDFLFAFLNEREGVRPLRKTPSEMYWREGEDRSERERAREEDRVENVDEVSELENVNTLFEGEHAHNTFSESQRTPQHNPPNNPTRSIYEIDSRRLSWIERESILNDMFARVNDDQLAS</sequence>
<keyword evidence="3" id="KW-1185">Reference proteome</keyword>
<feature type="compositionally biased region" description="Polar residues" evidence="1">
    <location>
        <begin position="362"/>
        <end position="372"/>
    </location>
</feature>
<feature type="region of interest" description="Disordered" evidence="1">
    <location>
        <begin position="236"/>
        <end position="255"/>
    </location>
</feature>
<feature type="compositionally biased region" description="Basic and acidic residues" evidence="1">
    <location>
        <begin position="8"/>
        <end position="21"/>
    </location>
</feature>
<name>A0ABQ9XK41_9EUKA</name>
<comment type="caution">
    <text evidence="2">The sequence shown here is derived from an EMBL/GenBank/DDBJ whole genome shotgun (WGS) entry which is preliminary data.</text>
</comment>
<feature type="compositionally biased region" description="Acidic residues" evidence="1">
    <location>
        <begin position="397"/>
        <end position="407"/>
    </location>
</feature>
<proteinExistence type="predicted"/>
<gene>
    <name evidence="2" type="ORF">BLNAU_12260</name>
</gene>
<dbReference type="Proteomes" id="UP001281761">
    <property type="component" value="Unassembled WGS sequence"/>
</dbReference>
<feature type="compositionally biased region" description="Polar residues" evidence="1">
    <location>
        <begin position="581"/>
        <end position="591"/>
    </location>
</feature>